<feature type="non-terminal residue" evidence="2">
    <location>
        <position position="830"/>
    </location>
</feature>
<feature type="region of interest" description="Disordered" evidence="1">
    <location>
        <begin position="628"/>
        <end position="717"/>
    </location>
</feature>
<feature type="region of interest" description="Disordered" evidence="1">
    <location>
        <begin position="579"/>
        <end position="614"/>
    </location>
</feature>
<evidence type="ECO:0000313" key="3">
    <source>
        <dbReference type="Proteomes" id="UP000191691"/>
    </source>
</evidence>
<organism evidence="2 3">
    <name type="scientific">Penicillium nalgiovense</name>
    <dbReference type="NCBI Taxonomy" id="60175"/>
    <lineage>
        <taxon>Eukaryota</taxon>
        <taxon>Fungi</taxon>
        <taxon>Dikarya</taxon>
        <taxon>Ascomycota</taxon>
        <taxon>Pezizomycotina</taxon>
        <taxon>Eurotiomycetes</taxon>
        <taxon>Eurotiomycetidae</taxon>
        <taxon>Eurotiales</taxon>
        <taxon>Aspergillaceae</taxon>
        <taxon>Penicillium</taxon>
    </lineage>
</organism>
<feature type="compositionally biased region" description="Polar residues" evidence="1">
    <location>
        <begin position="664"/>
        <end position="680"/>
    </location>
</feature>
<gene>
    <name evidence="2" type="ORF">PENNAL_c0178G07273</name>
</gene>
<feature type="region of interest" description="Disordered" evidence="1">
    <location>
        <begin position="208"/>
        <end position="292"/>
    </location>
</feature>
<feature type="compositionally biased region" description="Polar residues" evidence="1">
    <location>
        <begin position="579"/>
        <end position="601"/>
    </location>
</feature>
<feature type="compositionally biased region" description="Polar residues" evidence="1">
    <location>
        <begin position="338"/>
        <end position="348"/>
    </location>
</feature>
<feature type="compositionally biased region" description="Low complexity" evidence="1">
    <location>
        <begin position="359"/>
        <end position="375"/>
    </location>
</feature>
<evidence type="ECO:0000256" key="1">
    <source>
        <dbReference type="SAM" id="MobiDB-lite"/>
    </source>
</evidence>
<dbReference type="STRING" id="60175.A0A1V6WWB5"/>
<accession>A0A1V6WWB5</accession>
<reference evidence="3" key="1">
    <citation type="journal article" date="2017" name="Nat. Microbiol.">
        <title>Global analysis of biosynthetic gene clusters reveals vast potential of secondary metabolite production in Penicillium species.</title>
        <authorList>
            <person name="Nielsen J.C."/>
            <person name="Grijseels S."/>
            <person name="Prigent S."/>
            <person name="Ji B."/>
            <person name="Dainat J."/>
            <person name="Nielsen K.F."/>
            <person name="Frisvad J.C."/>
            <person name="Workman M."/>
            <person name="Nielsen J."/>
        </authorList>
    </citation>
    <scope>NUCLEOTIDE SEQUENCE [LARGE SCALE GENOMIC DNA]</scope>
    <source>
        <strain evidence="3">IBT 13039</strain>
    </source>
</reference>
<feature type="compositionally biased region" description="Basic residues" evidence="1">
    <location>
        <begin position="681"/>
        <end position="690"/>
    </location>
</feature>
<feature type="compositionally biased region" description="Basic residues" evidence="1">
    <location>
        <begin position="633"/>
        <end position="645"/>
    </location>
</feature>
<feature type="compositionally biased region" description="Low complexity" evidence="1">
    <location>
        <begin position="758"/>
        <end position="776"/>
    </location>
</feature>
<sequence>MRVDLDQIEFYHGPSRPPLSTSAKSVPPNHAPAHVPRYLEQSFPTGFGFCPGPCEVLPLGQSPPLTGTTHGWNIFDLEINHVYGPTQTEVTKDVEPSVTTDIPAACDILLDRGSSPLAFSEPVASTHSAGTIPCPAGPNHLDPIPPGMRGDDLPDTVPDTQEMETSQLSCTPCVTAPVSAPEPAPEQANCVSSNLSVVGDLQQELAKRKLSTMEPSDSSDSGDYENDSEPSQTSNLGENPCSRANKASERAEDPSTIEDTPATSRPSSPPTARSTLKCSRARTTPSSKPPVRYPSIAVVIPSMSWKQGAARTSTRAAAAVCKKRLRSGRGTGDHQDENTPYDTAQPCQKRNKRRPSIRPFSDPSKSSVPVPSHRSGAIQGLHGSAILTVESNTGLKPAYFFTFVPDPSPMLPPAHTAVIPPLKHTYTSDENALLVRLKENEAMSWSEITTHFPGQLSVWKTEETPMREAMLSGYFLREPPEKRLPPIASTATPTDLLRCHRDSISSLGTYDETDKSAAPPRAWPSIETVIQDESVVHNTTSGLKSNGDQTGATRDRVTAQSVQTNEPSISESQARAFSHLGRQSRSLNQSQATLANPPSLRTRQKAKSARREKFPAVSVVIPVRRNDKVDARTKKKPITRIRRCSRSSDSGNNSDSLKKDRVTQKSISNYSPSLVGSNSKARGRPKKTSKRVTGDVLAPSNDIVGKCPDQSQTPSGGALAVSLDQTQQIFGRGVLRIKTQGPRQAYFVTFLPEVSHRPSMSSPSDMPPEQSSQQPSRFEACSQNASSRQVDAEKAISERYQQPVGTETGGRPSCHDNRHLVMSQGRPARA</sequence>
<name>A0A1V6WWB5_PENNA</name>
<dbReference type="Proteomes" id="UP000191691">
    <property type="component" value="Unassembled WGS sequence"/>
</dbReference>
<evidence type="ECO:0008006" key="4">
    <source>
        <dbReference type="Google" id="ProtNLM"/>
    </source>
</evidence>
<proteinExistence type="predicted"/>
<keyword evidence="3" id="KW-1185">Reference proteome</keyword>
<feature type="region of interest" description="Disordered" evidence="1">
    <location>
        <begin position="755"/>
        <end position="830"/>
    </location>
</feature>
<evidence type="ECO:0000313" key="2">
    <source>
        <dbReference type="EMBL" id="OQE67170.1"/>
    </source>
</evidence>
<dbReference type="AlphaFoldDB" id="A0A1V6WWB5"/>
<comment type="caution">
    <text evidence="2">The sequence shown here is derived from an EMBL/GenBank/DDBJ whole genome shotgun (WGS) entry which is preliminary data.</text>
</comment>
<protein>
    <recommendedName>
        <fullName evidence="4">Myb-like domain-containing protein</fullName>
    </recommendedName>
</protein>
<feature type="region of interest" description="Disordered" evidence="1">
    <location>
        <begin position="324"/>
        <end position="377"/>
    </location>
</feature>
<dbReference type="EMBL" id="MOOB01000178">
    <property type="protein sequence ID" value="OQE67170.1"/>
    <property type="molecule type" value="Genomic_DNA"/>
</dbReference>
<feature type="compositionally biased region" description="Low complexity" evidence="1">
    <location>
        <begin position="260"/>
        <end position="275"/>
    </location>
</feature>